<dbReference type="InterPro" id="IPR022091">
    <property type="entry name" value="TMF_TATA-bd"/>
</dbReference>
<dbReference type="CDD" id="cd00200">
    <property type="entry name" value="WD40"/>
    <property type="match status" value="1"/>
</dbReference>
<dbReference type="GO" id="GO:0071013">
    <property type="term" value="C:catalytic step 2 spliceosome"/>
    <property type="evidence" value="ECO:0007669"/>
    <property type="project" value="TreeGrafter"/>
</dbReference>
<dbReference type="SMART" id="SM00320">
    <property type="entry name" value="WD40"/>
    <property type="match status" value="7"/>
</dbReference>
<dbReference type="Pfam" id="PF12329">
    <property type="entry name" value="TMF_DNA_bd"/>
    <property type="match status" value="1"/>
</dbReference>
<name>A0AAN7CNE0_9PEZI</name>
<proteinExistence type="inferred from homology"/>
<dbReference type="Gene3D" id="2.130.10.10">
    <property type="entry name" value="YVTN repeat-like/Quinoprotein amine dehydrogenase"/>
    <property type="match status" value="1"/>
</dbReference>
<evidence type="ECO:0000256" key="7">
    <source>
        <dbReference type="ARBA" id="ARBA00023187"/>
    </source>
</evidence>
<dbReference type="InterPro" id="IPR001680">
    <property type="entry name" value="WD40_rpt"/>
</dbReference>
<feature type="compositionally biased region" description="Basic and acidic residues" evidence="13">
    <location>
        <begin position="563"/>
        <end position="586"/>
    </location>
</feature>
<feature type="compositionally biased region" description="Basic and acidic residues" evidence="13">
    <location>
        <begin position="185"/>
        <end position="201"/>
    </location>
</feature>
<feature type="compositionally biased region" description="Basic and acidic residues" evidence="13">
    <location>
        <begin position="934"/>
        <end position="946"/>
    </location>
</feature>
<feature type="repeat" description="WD" evidence="10">
    <location>
        <begin position="1065"/>
        <end position="1106"/>
    </location>
</feature>
<feature type="region of interest" description="Disordered" evidence="13">
    <location>
        <begin position="924"/>
        <end position="946"/>
    </location>
</feature>
<evidence type="ECO:0000313" key="15">
    <source>
        <dbReference type="EMBL" id="KAK4245279.1"/>
    </source>
</evidence>
<keyword evidence="3 11" id="KW-0747">Spliceosome</keyword>
<evidence type="ECO:0000256" key="6">
    <source>
        <dbReference type="ARBA" id="ARBA00023054"/>
    </source>
</evidence>
<feature type="repeat" description="WD" evidence="10">
    <location>
        <begin position="1149"/>
        <end position="1190"/>
    </location>
</feature>
<feature type="region of interest" description="Disordered" evidence="13">
    <location>
        <begin position="563"/>
        <end position="702"/>
    </location>
</feature>
<reference evidence="15" key="2">
    <citation type="submission" date="2023-05" db="EMBL/GenBank/DDBJ databases">
        <authorList>
            <consortium name="Lawrence Berkeley National Laboratory"/>
            <person name="Steindorff A."/>
            <person name="Hensen N."/>
            <person name="Bonometti L."/>
            <person name="Westerberg I."/>
            <person name="Brannstrom I.O."/>
            <person name="Guillou S."/>
            <person name="Cros-Aarteil S."/>
            <person name="Calhoun S."/>
            <person name="Haridas S."/>
            <person name="Kuo A."/>
            <person name="Mondo S."/>
            <person name="Pangilinan J."/>
            <person name="Riley R."/>
            <person name="Labutti K."/>
            <person name="Andreopoulos B."/>
            <person name="Lipzen A."/>
            <person name="Chen C."/>
            <person name="Yanf M."/>
            <person name="Daum C."/>
            <person name="Ng V."/>
            <person name="Clum A."/>
            <person name="Ohm R."/>
            <person name="Martin F."/>
            <person name="Silar P."/>
            <person name="Natvig D."/>
            <person name="Lalanne C."/>
            <person name="Gautier V."/>
            <person name="Ament-Velasquez S.L."/>
            <person name="Kruys A."/>
            <person name="Hutchinson M.I."/>
            <person name="Powell A.J."/>
            <person name="Barry K."/>
            <person name="Miller A.N."/>
            <person name="Grigoriev I.V."/>
            <person name="Debuchy R."/>
            <person name="Gladieux P."/>
            <person name="Thoren M.H."/>
            <person name="Johannesson H."/>
        </authorList>
    </citation>
    <scope>NUCLEOTIDE SEQUENCE</scope>
    <source>
        <strain evidence="15">CBS 359.72</strain>
    </source>
</reference>
<keyword evidence="5" id="KW-0333">Golgi apparatus</keyword>
<comment type="subcellular location">
    <subcellularLocation>
        <location evidence="1">Golgi apparatus</location>
    </subcellularLocation>
    <subcellularLocation>
        <location evidence="11">Nucleus</location>
    </subcellularLocation>
</comment>
<keyword evidence="4 11" id="KW-0677">Repeat</keyword>
<feature type="compositionally biased region" description="Low complexity" evidence="13">
    <location>
        <begin position="71"/>
        <end position="80"/>
    </location>
</feature>
<comment type="function">
    <text evidence="9 11">Involved in pre-mRNA splicing and required for cell cycle progression at G2/M.</text>
</comment>
<feature type="compositionally biased region" description="Polar residues" evidence="13">
    <location>
        <begin position="985"/>
        <end position="998"/>
    </location>
</feature>
<evidence type="ECO:0000256" key="13">
    <source>
        <dbReference type="SAM" id="MobiDB-lite"/>
    </source>
</evidence>
<dbReference type="GO" id="GO:0000398">
    <property type="term" value="P:mRNA splicing, via spliceosome"/>
    <property type="evidence" value="ECO:0007669"/>
    <property type="project" value="UniProtKB-UniRule"/>
</dbReference>
<dbReference type="InterPro" id="IPR022092">
    <property type="entry name" value="TMF_DNA-bd"/>
</dbReference>
<feature type="compositionally biased region" description="Polar residues" evidence="13">
    <location>
        <begin position="107"/>
        <end position="135"/>
    </location>
</feature>
<dbReference type="EMBL" id="MU857705">
    <property type="protein sequence ID" value="KAK4245279.1"/>
    <property type="molecule type" value="Genomic_DNA"/>
</dbReference>
<evidence type="ECO:0000313" key="16">
    <source>
        <dbReference type="Proteomes" id="UP001303647"/>
    </source>
</evidence>
<keyword evidence="6 12" id="KW-0175">Coiled coil</keyword>
<comment type="subunit">
    <text evidence="11">Associated with the spliceosome.</text>
</comment>
<dbReference type="PANTHER" id="PTHR19923">
    <property type="entry name" value="WD40 REPEAT PROTEINPRL1/PRL2-RELATED"/>
    <property type="match status" value="1"/>
</dbReference>
<feature type="repeat" description="WD" evidence="10">
    <location>
        <begin position="1023"/>
        <end position="1064"/>
    </location>
</feature>
<feature type="compositionally biased region" description="Low complexity" evidence="13">
    <location>
        <begin position="46"/>
        <end position="60"/>
    </location>
</feature>
<dbReference type="InterPro" id="IPR020472">
    <property type="entry name" value="WD40_PAC1"/>
</dbReference>
<evidence type="ECO:0000256" key="10">
    <source>
        <dbReference type="PROSITE-ProRule" id="PRU00221"/>
    </source>
</evidence>
<dbReference type="PANTHER" id="PTHR19923:SF0">
    <property type="entry name" value="PLEIOTROPIC REGULATOR 1"/>
    <property type="match status" value="1"/>
</dbReference>
<dbReference type="Pfam" id="PF00400">
    <property type="entry name" value="WD40"/>
    <property type="match status" value="7"/>
</dbReference>
<evidence type="ECO:0000256" key="8">
    <source>
        <dbReference type="ARBA" id="ARBA00025726"/>
    </source>
</evidence>
<feature type="compositionally biased region" description="Basic and acidic residues" evidence="13">
    <location>
        <begin position="61"/>
        <end position="70"/>
    </location>
</feature>
<dbReference type="Proteomes" id="UP001303647">
    <property type="component" value="Unassembled WGS sequence"/>
</dbReference>
<dbReference type="SUPFAM" id="SSF50978">
    <property type="entry name" value="WD40 repeat-like"/>
    <property type="match status" value="1"/>
</dbReference>
<dbReference type="PROSITE" id="PS50082">
    <property type="entry name" value="WD_REPEATS_2"/>
    <property type="match status" value="5"/>
</dbReference>
<feature type="region of interest" description="Disordered" evidence="13">
    <location>
        <begin position="23"/>
        <end position="201"/>
    </location>
</feature>
<comment type="caution">
    <text evidence="15">The sequence shown here is derived from an EMBL/GenBank/DDBJ whole genome shotgun (WGS) entry which is preliminary data.</text>
</comment>
<sequence>MAARWGSLLSQAVAGVEARLDNILADNEDDTGQQKETKSEAPPSPARQSPSSSRAASSARTNDRLQERLARAMAAKAAARGSMSTQGSPRQSLDALNRNSIDGLDRSSPTPKESTKETPSPRGSQDIARTSLDSKSPQKSENEGDLSDSVPSIPSTEPAIATPEPKSQEDANGVTDGAGEEELAEDGHKNEDPHLQHQEEIHGYVERIDALEAKLQFLAREVTDSARKAALAAPAGSAEKKLAEKDQQIAQLIEEGKNLASADHKQRAMVKKLRASIAENEKELNALRTAKSKADKEVENLRTRARRVDELEKAHNDLQKRLDQRQKELNTLRPEIRTKDTTIAELRSQLQKATERADALTAKVNEEAREKDKQRIAELEEEVAALKVEKTLITDRGKAQATELREKAERANERARALELELKAEVQVMESKLEAMRVRAEEASSGVAGDSQAKLLRQVETLQTQYSIASENWQGIETTLLARITGLERERDEALQRESDMRRKAREAAARAKRQEEELEETKTKIPTIQEDVKSYQSQLDALKKRAEEAESALAKAKAEFEKEKQAWEAEKEERQLRDVPERPRSWLEGIPGGSFLKPESRPASPQLSTPQRTFSTDFLGITLPASKSRKPSGPSSKSDAGVGAFEPRMPFSRRPSGQPPSSRPTLNSNPSGSGVFSPTSVFSPISDAAPSHHPDGGISSPLEVEVQRGEDAFEGGSRGGGGIIAERSASPQQMLQDMVSVSTVAAGPSVQLVERMSAAIRRLESEKVAAREELARISRQRDDARGEIVALMREAEAGKAAAKRVEALESEVAEVKERLIMGTEPTAAARCRGFHLRLVMAAEVAANGPDVSRLEALVRDNARKTKAIYATTTSDPSARKRIKLDPGLASEDPDITKTALSLRLHAEYSDVQELPEVIAKKLPAAGARKKKPKAGEEPPSKSEEHARKLIEGIPAGKAAGGPGGAASNALVLSRNKPAGAAAGSKTQQRNEPQSLSLTRRPDSMLAQPRPDWHAPWKLQRVISGHLGWVRALAVEPNNQWFASGAGDRTIKIWDLASGRLRLTLTGHISTVRGLAVSPRHPYMFSCGEDKMVKCWDLETNKVIRHYHGHLSGVYALKLHPTIDVLVTGGRDGVARVWDMRTRSNVHVLSGHTGTVADLVCQEADPQVITGSLDSTVRMWDLAAGKTMGVLTHHKKGVRALTTHPTEFTFATGSTGSIKQWKCPEGAFMQNFDGHNAIINTLSVNDQNVFFSGGDNGSMSFWDWKSGYRFQALDTTAQPGSLDAESGLMSSTFDKSGARLICGEADKTIKIWKEDPGATPETHPLDWKPTLAKRRY</sequence>
<feature type="compositionally biased region" description="Polar residues" evidence="13">
    <location>
        <begin position="604"/>
        <end position="617"/>
    </location>
</feature>
<evidence type="ECO:0000256" key="2">
    <source>
        <dbReference type="ARBA" id="ARBA00022574"/>
    </source>
</evidence>
<feature type="repeat" description="WD" evidence="10">
    <location>
        <begin position="1107"/>
        <end position="1148"/>
    </location>
</feature>
<feature type="region of interest" description="Disordered" evidence="13">
    <location>
        <begin position="978"/>
        <end position="1011"/>
    </location>
</feature>
<feature type="repeat" description="WD" evidence="10">
    <location>
        <begin position="1232"/>
        <end position="1272"/>
    </location>
</feature>
<feature type="compositionally biased region" description="Polar residues" evidence="13">
    <location>
        <begin position="666"/>
        <end position="684"/>
    </location>
</feature>
<dbReference type="InterPro" id="IPR045241">
    <property type="entry name" value="Prp46/PLRG1-like"/>
</dbReference>
<evidence type="ECO:0000256" key="12">
    <source>
        <dbReference type="SAM" id="Coils"/>
    </source>
</evidence>
<keyword evidence="16" id="KW-1185">Reference proteome</keyword>
<reference evidence="15" key="1">
    <citation type="journal article" date="2023" name="Mol. Phylogenet. Evol.">
        <title>Genome-scale phylogeny and comparative genomics of the fungal order Sordariales.</title>
        <authorList>
            <person name="Hensen N."/>
            <person name="Bonometti L."/>
            <person name="Westerberg I."/>
            <person name="Brannstrom I.O."/>
            <person name="Guillou S."/>
            <person name="Cros-Aarteil S."/>
            <person name="Calhoun S."/>
            <person name="Haridas S."/>
            <person name="Kuo A."/>
            <person name="Mondo S."/>
            <person name="Pangilinan J."/>
            <person name="Riley R."/>
            <person name="LaButti K."/>
            <person name="Andreopoulos B."/>
            <person name="Lipzen A."/>
            <person name="Chen C."/>
            <person name="Yan M."/>
            <person name="Daum C."/>
            <person name="Ng V."/>
            <person name="Clum A."/>
            <person name="Steindorff A."/>
            <person name="Ohm R.A."/>
            <person name="Martin F."/>
            <person name="Silar P."/>
            <person name="Natvig D.O."/>
            <person name="Lalanne C."/>
            <person name="Gautier V."/>
            <person name="Ament-Velasquez S.L."/>
            <person name="Kruys A."/>
            <person name="Hutchinson M.I."/>
            <person name="Powell A.J."/>
            <person name="Barry K."/>
            <person name="Miller A.N."/>
            <person name="Grigoriev I.V."/>
            <person name="Debuchy R."/>
            <person name="Gladieux P."/>
            <person name="Hiltunen Thoren M."/>
            <person name="Johannesson H."/>
        </authorList>
    </citation>
    <scope>NUCLEOTIDE SEQUENCE</scope>
    <source>
        <strain evidence="15">CBS 359.72</strain>
    </source>
</reference>
<dbReference type="GO" id="GO:0000974">
    <property type="term" value="C:Prp19 complex"/>
    <property type="evidence" value="ECO:0007669"/>
    <property type="project" value="TreeGrafter"/>
</dbReference>
<dbReference type="Pfam" id="PF12325">
    <property type="entry name" value="TMF_TATA_bd"/>
    <property type="match status" value="1"/>
</dbReference>
<protein>
    <recommendedName>
        <fullName evidence="11">Pre-mRNA-splicing factor PRP46</fullName>
    </recommendedName>
    <alternativeName>
        <fullName evidence="11">Pre-mRNA-processing protein 46</fullName>
    </alternativeName>
</protein>
<feature type="region of interest" description="Disordered" evidence="13">
    <location>
        <begin position="491"/>
        <end position="523"/>
    </location>
</feature>
<dbReference type="Gene3D" id="1.20.5.340">
    <property type="match status" value="1"/>
</dbReference>
<dbReference type="InterPro" id="IPR019775">
    <property type="entry name" value="WD40_repeat_CS"/>
</dbReference>
<comment type="similarity">
    <text evidence="8 11">Belongs to the WD repeat PRL1/PRL2 family.</text>
</comment>
<dbReference type="PROSITE" id="PS50294">
    <property type="entry name" value="WD_REPEATS_REGION"/>
    <property type="match status" value="4"/>
</dbReference>
<dbReference type="InterPro" id="IPR036322">
    <property type="entry name" value="WD40_repeat_dom_sf"/>
</dbReference>
<dbReference type="PRINTS" id="PR00320">
    <property type="entry name" value="GPROTEINBRPT"/>
</dbReference>
<evidence type="ECO:0000256" key="11">
    <source>
        <dbReference type="RuleBase" id="RU369036"/>
    </source>
</evidence>
<keyword evidence="11" id="KW-0539">Nucleus</keyword>
<gene>
    <name evidence="15" type="ORF">C7999DRAFT_43153</name>
</gene>
<feature type="coiled-coil region" evidence="12">
    <location>
        <begin position="754"/>
        <end position="819"/>
    </location>
</feature>
<keyword evidence="2 10" id="KW-0853">WD repeat</keyword>
<evidence type="ECO:0000259" key="14">
    <source>
        <dbReference type="Pfam" id="PF12325"/>
    </source>
</evidence>
<dbReference type="GO" id="GO:0005794">
    <property type="term" value="C:Golgi apparatus"/>
    <property type="evidence" value="ECO:0007669"/>
    <property type="project" value="UniProtKB-SubCell"/>
</dbReference>
<evidence type="ECO:0000256" key="9">
    <source>
        <dbReference type="ARBA" id="ARBA00056150"/>
    </source>
</evidence>
<evidence type="ECO:0000256" key="4">
    <source>
        <dbReference type="ARBA" id="ARBA00022737"/>
    </source>
</evidence>
<dbReference type="PROSITE" id="PS00678">
    <property type="entry name" value="WD_REPEATS_1"/>
    <property type="match status" value="2"/>
</dbReference>
<feature type="compositionally biased region" description="Polar residues" evidence="13">
    <location>
        <begin position="82"/>
        <end position="91"/>
    </location>
</feature>
<dbReference type="GO" id="GO:0071011">
    <property type="term" value="C:precatalytic spliceosome"/>
    <property type="evidence" value="ECO:0007669"/>
    <property type="project" value="TreeGrafter"/>
</dbReference>
<feature type="domain" description="TATA element modulatory factor 1 TATA binding" evidence="14">
    <location>
        <begin position="741"/>
        <end position="820"/>
    </location>
</feature>
<evidence type="ECO:0000256" key="3">
    <source>
        <dbReference type="ARBA" id="ARBA00022728"/>
    </source>
</evidence>
<keyword evidence="7 11" id="KW-0508">mRNA splicing</keyword>
<organism evidence="15 16">
    <name type="scientific">Corynascus novoguineensis</name>
    <dbReference type="NCBI Taxonomy" id="1126955"/>
    <lineage>
        <taxon>Eukaryota</taxon>
        <taxon>Fungi</taxon>
        <taxon>Dikarya</taxon>
        <taxon>Ascomycota</taxon>
        <taxon>Pezizomycotina</taxon>
        <taxon>Sordariomycetes</taxon>
        <taxon>Sordariomycetidae</taxon>
        <taxon>Sordariales</taxon>
        <taxon>Chaetomiaceae</taxon>
        <taxon>Corynascus</taxon>
    </lineage>
</organism>
<keyword evidence="11" id="KW-0507">mRNA processing</keyword>
<accession>A0AAN7CNE0</accession>
<evidence type="ECO:0000256" key="5">
    <source>
        <dbReference type="ARBA" id="ARBA00023034"/>
    </source>
</evidence>
<dbReference type="Gene3D" id="1.10.287.1490">
    <property type="match status" value="1"/>
</dbReference>
<dbReference type="InterPro" id="IPR015943">
    <property type="entry name" value="WD40/YVTN_repeat-like_dom_sf"/>
</dbReference>
<dbReference type="FunFam" id="2.130.10.10:FF:000012">
    <property type="entry name" value="Putative pleiotropic regulator 1"/>
    <property type="match status" value="1"/>
</dbReference>
<evidence type="ECO:0000256" key="1">
    <source>
        <dbReference type="ARBA" id="ARBA00004555"/>
    </source>
</evidence>